<comment type="caution">
    <text evidence="11">The sequence shown here is derived from an EMBL/GenBank/DDBJ whole genome shotgun (WGS) entry which is preliminary data.</text>
</comment>
<dbReference type="GO" id="GO:0016226">
    <property type="term" value="P:iron-sulfur cluster assembly"/>
    <property type="evidence" value="ECO:0007669"/>
    <property type="project" value="InterPro"/>
</dbReference>
<dbReference type="Gene3D" id="2.60.300.12">
    <property type="entry name" value="HesB-like domain"/>
    <property type="match status" value="1"/>
</dbReference>
<protein>
    <recommendedName>
        <fullName evidence="7">Iron-sulfur cluster assembly 2 homolog, mitochondrial</fullName>
    </recommendedName>
    <alternativeName>
        <fullName evidence="8">HESB-like domain-containing protein 1</fullName>
    </alternativeName>
</protein>
<evidence type="ECO:0000256" key="8">
    <source>
        <dbReference type="ARBA" id="ARBA00077082"/>
    </source>
</evidence>
<dbReference type="GO" id="GO:0005506">
    <property type="term" value="F:iron ion binding"/>
    <property type="evidence" value="ECO:0007669"/>
    <property type="project" value="TreeGrafter"/>
</dbReference>
<dbReference type="EMBL" id="CAKKLH010000152">
    <property type="protein sequence ID" value="CAH0104729.1"/>
    <property type="molecule type" value="Genomic_DNA"/>
</dbReference>
<accession>A0A8J2RX80</accession>
<evidence type="ECO:0000256" key="5">
    <source>
        <dbReference type="ARBA" id="ARBA00023128"/>
    </source>
</evidence>
<dbReference type="InterPro" id="IPR035903">
    <property type="entry name" value="HesB-like_dom_sf"/>
</dbReference>
<evidence type="ECO:0000256" key="4">
    <source>
        <dbReference type="ARBA" id="ARBA00023004"/>
    </source>
</evidence>
<keyword evidence="5" id="KW-0496">Mitochondrion</keyword>
<evidence type="ECO:0000256" key="7">
    <source>
        <dbReference type="ARBA" id="ARBA00073313"/>
    </source>
</evidence>
<dbReference type="Pfam" id="PF01521">
    <property type="entry name" value="Fe-S_biosyn"/>
    <property type="match status" value="1"/>
</dbReference>
<organism evidence="11 12">
    <name type="scientific">Daphnia galeata</name>
    <dbReference type="NCBI Taxonomy" id="27404"/>
    <lineage>
        <taxon>Eukaryota</taxon>
        <taxon>Metazoa</taxon>
        <taxon>Ecdysozoa</taxon>
        <taxon>Arthropoda</taxon>
        <taxon>Crustacea</taxon>
        <taxon>Branchiopoda</taxon>
        <taxon>Diplostraca</taxon>
        <taxon>Cladocera</taxon>
        <taxon>Anomopoda</taxon>
        <taxon>Daphniidae</taxon>
        <taxon>Daphnia</taxon>
    </lineage>
</organism>
<evidence type="ECO:0000256" key="6">
    <source>
        <dbReference type="ARBA" id="ARBA00057540"/>
    </source>
</evidence>
<comment type="similarity">
    <text evidence="2">Belongs to the HesB/IscA family.</text>
</comment>
<comment type="subcellular location">
    <subcellularLocation>
        <location evidence="1">Mitochondrion</location>
    </subcellularLocation>
</comment>
<evidence type="ECO:0000259" key="10">
    <source>
        <dbReference type="Pfam" id="PF01521"/>
    </source>
</evidence>
<comment type="subunit">
    <text evidence="9">Heterotetramer; forms a dimer of dimers with IBA57. Interacts with [2Fe-2S]-ISCA2 forming the heterodimer [2Fe- 2S]-ISCA2-IBA57 complex; [2Fe-2S] cluster binding is absolutely required to promote the complex formation.</text>
</comment>
<name>A0A8J2RX80_9CRUS</name>
<keyword evidence="3" id="KW-0479">Metal-binding</keyword>
<dbReference type="FunFam" id="2.60.300.12:FF:000006">
    <property type="entry name" value="Iron-sulfur cluster assembly 2 mitochondrial"/>
    <property type="match status" value="1"/>
</dbReference>
<dbReference type="GO" id="GO:0051537">
    <property type="term" value="F:2 iron, 2 sulfur cluster binding"/>
    <property type="evidence" value="ECO:0007669"/>
    <property type="project" value="TreeGrafter"/>
</dbReference>
<evidence type="ECO:0000313" key="11">
    <source>
        <dbReference type="EMBL" id="CAH0104729.1"/>
    </source>
</evidence>
<dbReference type="Proteomes" id="UP000789390">
    <property type="component" value="Unassembled WGS sequence"/>
</dbReference>
<evidence type="ECO:0000256" key="9">
    <source>
        <dbReference type="ARBA" id="ARBA00093471"/>
    </source>
</evidence>
<dbReference type="SUPFAM" id="SSF89360">
    <property type="entry name" value="HesB-like domain"/>
    <property type="match status" value="1"/>
</dbReference>
<reference evidence="11" key="1">
    <citation type="submission" date="2021-11" db="EMBL/GenBank/DDBJ databases">
        <authorList>
            <person name="Schell T."/>
        </authorList>
    </citation>
    <scope>NUCLEOTIDE SEQUENCE</scope>
    <source>
        <strain evidence="11">M5</strain>
    </source>
</reference>
<evidence type="ECO:0000256" key="3">
    <source>
        <dbReference type="ARBA" id="ARBA00022723"/>
    </source>
</evidence>
<evidence type="ECO:0000256" key="2">
    <source>
        <dbReference type="ARBA" id="ARBA00006718"/>
    </source>
</evidence>
<proteinExistence type="inferred from homology"/>
<keyword evidence="4" id="KW-0408">Iron</keyword>
<dbReference type="InterPro" id="IPR017870">
    <property type="entry name" value="FeS_cluster_insertion_CS"/>
</dbReference>
<dbReference type="PANTHER" id="PTHR43011:SF1">
    <property type="entry name" value="IRON-SULFUR CLUSTER ASSEMBLY 2 HOMOLOG, MITOCHONDRIAL"/>
    <property type="match status" value="1"/>
</dbReference>
<dbReference type="GO" id="GO:0051539">
    <property type="term" value="F:4 iron, 4 sulfur cluster binding"/>
    <property type="evidence" value="ECO:0007669"/>
    <property type="project" value="TreeGrafter"/>
</dbReference>
<evidence type="ECO:0000256" key="1">
    <source>
        <dbReference type="ARBA" id="ARBA00004173"/>
    </source>
</evidence>
<feature type="domain" description="Core" evidence="10">
    <location>
        <begin position="36"/>
        <end position="135"/>
    </location>
</feature>
<dbReference type="NCBIfam" id="TIGR00049">
    <property type="entry name" value="iron-sulfur cluster assembly accessory protein"/>
    <property type="match status" value="1"/>
</dbReference>
<gene>
    <name evidence="11" type="ORF">DGAL_LOCUS7644</name>
</gene>
<dbReference type="InterPro" id="IPR000361">
    <property type="entry name" value="ATAP_core_dom"/>
</dbReference>
<keyword evidence="12" id="KW-1185">Reference proteome</keyword>
<dbReference type="OrthoDB" id="6275295at2759"/>
<dbReference type="InterPro" id="IPR016092">
    <property type="entry name" value="ATAP"/>
</dbReference>
<dbReference type="PANTHER" id="PTHR43011">
    <property type="entry name" value="IRON-SULFUR CLUSTER ASSEMBLY 2 HOMOLOG, MITOCHONDRIAL"/>
    <property type="match status" value="1"/>
</dbReference>
<dbReference type="PROSITE" id="PS01152">
    <property type="entry name" value="HESB"/>
    <property type="match status" value="1"/>
</dbReference>
<sequence>MFSAILVKRLTRFPSHIATLSSFNNAVKTDHIPGSVNMTDKCVQRLKELHQKSPEKMLRISVEGGGCSGFQYLFNLDTTNNEDDCVVERDGARILVDKDSMQYLEGATIDFQSELIRSAFQILKNPKAESGCSCGASFSLKV</sequence>
<evidence type="ECO:0000313" key="12">
    <source>
        <dbReference type="Proteomes" id="UP000789390"/>
    </source>
</evidence>
<comment type="function">
    <text evidence="6">Involved in the maturation of mitochondrial 4Fe-4S proteins functioning late in the iron-sulfur cluster assembly pathway. May be involved in the binding of an intermediate of Fe/S cluster assembly.</text>
</comment>
<dbReference type="AlphaFoldDB" id="A0A8J2RX80"/>
<dbReference type="GO" id="GO:0120510">
    <property type="term" value="C:mitochondrial [4Fe-4S] assembly complex"/>
    <property type="evidence" value="ECO:0007669"/>
    <property type="project" value="UniProtKB-ARBA"/>
</dbReference>